<feature type="coiled-coil region" evidence="7">
    <location>
        <begin position="823"/>
        <end position="855"/>
    </location>
</feature>
<dbReference type="PANTHER" id="PTHR14074">
    <property type="entry name" value="HELICASE WITH DEATH DOMAIN-RELATED"/>
    <property type="match status" value="1"/>
</dbReference>
<dbReference type="PROSITE" id="PS51789">
    <property type="entry name" value="RLR_CTR"/>
    <property type="match status" value="1"/>
</dbReference>
<dbReference type="GO" id="GO:0003724">
    <property type="term" value="F:RNA helicase activity"/>
    <property type="evidence" value="ECO:0007669"/>
    <property type="project" value="UniProtKB-EC"/>
</dbReference>
<dbReference type="SMART" id="SM00490">
    <property type="entry name" value="HELICc"/>
    <property type="match status" value="1"/>
</dbReference>
<dbReference type="InterPro" id="IPR003593">
    <property type="entry name" value="AAA+_ATPase"/>
</dbReference>
<dbReference type="PROSITE" id="PS51194">
    <property type="entry name" value="HELICASE_CTER"/>
    <property type="match status" value="1"/>
</dbReference>
<dbReference type="Pfam" id="PF00270">
    <property type="entry name" value="DEAD"/>
    <property type="match status" value="1"/>
</dbReference>
<feature type="domain" description="Helicase C-terminal" evidence="9">
    <location>
        <begin position="664"/>
        <end position="834"/>
    </location>
</feature>
<proteinExistence type="inferred from homology"/>
<dbReference type="GO" id="GO:0045087">
    <property type="term" value="P:innate immune response"/>
    <property type="evidence" value="ECO:0007669"/>
    <property type="project" value="UniProtKB-KW"/>
</dbReference>
<dbReference type="GO" id="GO:0005524">
    <property type="term" value="F:ATP binding"/>
    <property type="evidence" value="ECO:0007669"/>
    <property type="project" value="UniProtKB-KW"/>
</dbReference>
<accession>A0AAV5VKX6</accession>
<dbReference type="InterPro" id="IPR038557">
    <property type="entry name" value="RLR_C_sf"/>
</dbReference>
<dbReference type="SMART" id="SM00382">
    <property type="entry name" value="AAA"/>
    <property type="match status" value="1"/>
</dbReference>
<evidence type="ECO:0000259" key="10">
    <source>
        <dbReference type="PROSITE" id="PS51789"/>
    </source>
</evidence>
<evidence type="ECO:0000256" key="5">
    <source>
        <dbReference type="ARBA" id="ARBA00022859"/>
    </source>
</evidence>
<evidence type="ECO:0000259" key="9">
    <source>
        <dbReference type="PROSITE" id="PS51194"/>
    </source>
</evidence>
<evidence type="ECO:0000256" key="6">
    <source>
        <dbReference type="ARBA" id="ARBA00049390"/>
    </source>
</evidence>
<dbReference type="GO" id="GO:0003676">
    <property type="term" value="F:nucleic acid binding"/>
    <property type="evidence" value="ECO:0007669"/>
    <property type="project" value="InterPro"/>
</dbReference>
<dbReference type="GO" id="GO:0005737">
    <property type="term" value="C:cytoplasm"/>
    <property type="evidence" value="ECO:0007669"/>
    <property type="project" value="TreeGrafter"/>
</dbReference>
<evidence type="ECO:0000256" key="1">
    <source>
        <dbReference type="ARBA" id="ARBA00006866"/>
    </source>
</evidence>
<comment type="caution">
    <text evidence="11">The sequence shown here is derived from an EMBL/GenBank/DDBJ whole genome shotgun (WGS) entry which is preliminary data.</text>
</comment>
<keyword evidence="12" id="KW-1185">Reference proteome</keyword>
<keyword evidence="5" id="KW-0391">Immunity</keyword>
<gene>
    <name evidence="11" type="ORF">PFISCL1PPCAC_10346</name>
</gene>
<name>A0AAV5VKX6_9BILA</name>
<dbReference type="InterPro" id="IPR051363">
    <property type="entry name" value="RLR_Helicase"/>
</dbReference>
<comment type="similarity">
    <text evidence="1">Belongs to the helicase family. RLR subfamily.</text>
</comment>
<dbReference type="SUPFAM" id="SSF52540">
    <property type="entry name" value="P-loop containing nucleoside triphosphate hydrolases"/>
    <property type="match status" value="1"/>
</dbReference>
<evidence type="ECO:0000256" key="4">
    <source>
        <dbReference type="ARBA" id="ARBA00022840"/>
    </source>
</evidence>
<protein>
    <recommendedName>
        <fullName evidence="13">RNA helicase</fullName>
    </recommendedName>
</protein>
<dbReference type="PANTHER" id="PTHR14074:SF16">
    <property type="entry name" value="ANTIVIRAL INNATE IMMUNE RESPONSE RECEPTOR RIG-I"/>
    <property type="match status" value="1"/>
</dbReference>
<keyword evidence="3" id="KW-0547">Nucleotide-binding</keyword>
<keyword evidence="2" id="KW-0399">Innate immunity</keyword>
<keyword evidence="7" id="KW-0175">Coiled coil</keyword>
<dbReference type="InterPro" id="IPR011545">
    <property type="entry name" value="DEAD/DEAH_box_helicase_dom"/>
</dbReference>
<evidence type="ECO:0000259" key="8">
    <source>
        <dbReference type="PROSITE" id="PS51192"/>
    </source>
</evidence>
<evidence type="ECO:0000256" key="2">
    <source>
        <dbReference type="ARBA" id="ARBA00022588"/>
    </source>
</evidence>
<evidence type="ECO:0008006" key="13">
    <source>
        <dbReference type="Google" id="ProtNLM"/>
    </source>
</evidence>
<dbReference type="Pfam" id="PF00271">
    <property type="entry name" value="Helicase_C"/>
    <property type="match status" value="1"/>
</dbReference>
<dbReference type="InterPro" id="IPR001650">
    <property type="entry name" value="Helicase_C-like"/>
</dbReference>
<evidence type="ECO:0000256" key="7">
    <source>
        <dbReference type="SAM" id="Coils"/>
    </source>
</evidence>
<dbReference type="EMBL" id="BTSY01000003">
    <property type="protein sequence ID" value="GMT19049.1"/>
    <property type="molecule type" value="Genomic_DNA"/>
</dbReference>
<organism evidence="11 12">
    <name type="scientific">Pristionchus fissidentatus</name>
    <dbReference type="NCBI Taxonomy" id="1538716"/>
    <lineage>
        <taxon>Eukaryota</taxon>
        <taxon>Metazoa</taxon>
        <taxon>Ecdysozoa</taxon>
        <taxon>Nematoda</taxon>
        <taxon>Chromadorea</taxon>
        <taxon>Rhabditida</taxon>
        <taxon>Rhabditina</taxon>
        <taxon>Diplogasteromorpha</taxon>
        <taxon>Diplogasteroidea</taxon>
        <taxon>Neodiplogasteridae</taxon>
        <taxon>Pristionchus</taxon>
    </lineage>
</organism>
<evidence type="ECO:0000256" key="3">
    <source>
        <dbReference type="ARBA" id="ARBA00022741"/>
    </source>
</evidence>
<dbReference type="Pfam" id="PF11648">
    <property type="entry name" value="RIG-I_C-RD"/>
    <property type="match status" value="1"/>
</dbReference>
<keyword evidence="4" id="KW-0067">ATP-binding</keyword>
<dbReference type="AlphaFoldDB" id="A0AAV5VKX6"/>
<dbReference type="Proteomes" id="UP001432322">
    <property type="component" value="Unassembled WGS sequence"/>
</dbReference>
<dbReference type="PROSITE" id="PS51192">
    <property type="entry name" value="HELICASE_ATP_BIND_1"/>
    <property type="match status" value="1"/>
</dbReference>
<dbReference type="Gene3D" id="1.20.1320.30">
    <property type="match status" value="1"/>
</dbReference>
<feature type="domain" description="Helicase ATP-binding" evidence="8">
    <location>
        <begin position="295"/>
        <end position="473"/>
    </location>
</feature>
<comment type="catalytic activity">
    <reaction evidence="6">
        <text>ATP + H2O = ADP + phosphate + H(+)</text>
        <dbReference type="Rhea" id="RHEA:13065"/>
        <dbReference type="ChEBI" id="CHEBI:15377"/>
        <dbReference type="ChEBI" id="CHEBI:15378"/>
        <dbReference type="ChEBI" id="CHEBI:30616"/>
        <dbReference type="ChEBI" id="CHEBI:43474"/>
        <dbReference type="ChEBI" id="CHEBI:456216"/>
        <dbReference type="EC" id="3.6.4.13"/>
    </reaction>
    <physiologicalReaction direction="left-to-right" evidence="6">
        <dbReference type="Rhea" id="RHEA:13066"/>
    </physiologicalReaction>
</comment>
<evidence type="ECO:0000313" key="11">
    <source>
        <dbReference type="EMBL" id="GMT19049.1"/>
    </source>
</evidence>
<dbReference type="InterPro" id="IPR014001">
    <property type="entry name" value="Helicase_ATP-bd"/>
</dbReference>
<evidence type="ECO:0000313" key="12">
    <source>
        <dbReference type="Proteomes" id="UP001432322"/>
    </source>
</evidence>
<dbReference type="Gene3D" id="3.40.50.300">
    <property type="entry name" value="P-loop containing nucleotide triphosphate hydrolases"/>
    <property type="match status" value="2"/>
</dbReference>
<reference evidence="11" key="1">
    <citation type="submission" date="2023-10" db="EMBL/GenBank/DDBJ databases">
        <title>Genome assembly of Pristionchus species.</title>
        <authorList>
            <person name="Yoshida K."/>
            <person name="Sommer R.J."/>
        </authorList>
    </citation>
    <scope>NUCLEOTIDE SEQUENCE</scope>
    <source>
        <strain evidence="11">RS5133</strain>
    </source>
</reference>
<sequence>MLDRLPLFDPPNADHVNQQLMAYTRLFETEITQFMIQKSSMHLQYLTTLEATTVKWEEYVDWFVTEILTHEETFVVLHDEIKRKDTALYNQIHMMKATDENVVKVFKDYFLRPSPFPLRPFPYEEEDDTEEPVDEEGITVIDRISMCYHPDLTQLKNFYPSLGMISDPVIHPMHSTVKNFRPYARAILRALPNQKSEQDEIPGYPSLIYHFASDCYRDSTNLPSLIYLLPDYEIKMAEREAVIRARHRSDYEDEEEIEEMTQFRDPEEFKGFRDPNYRLEDAEIPAMRNYQLELAENAEKGENTVIVAPTGSGKTVVAGYIIREHMERRREMEKGTRVVLVAPTIPLVDQHGSQLHRQLRDIVYMDYMHGNVDESQSKRIKSLLSNNLVVCTPQLLINCLQSVRREDRLFISDFSLLILDECHHTDERHPYAQLMSIVRKAKGDTPQVVGMTASLGIGKKGLQNVDLGVSHVKKLLARMGATSLSTVVKNLSELNRHVNRPSDCIEEASRPPLKDCPFTQTIIAYMNKIRDFLTNSLEPFTEYSIHAEFILPKSLFKTLSEIRCDSSARFVGIMNDIKSKLNDMRNGPQKKVLVDAINMILAYAKTLDLNDVLPAQYALKHMRLEMDEDSKTKKNEYLDEFYSTQYKKLMGMVEKEKDKEMVKKVTEHILSMEASSRCIVFVETREICQYLSQHINTILPKKRKCGYIMSSKSNGSRLITQSPTDQANTLRDFRDGSIQVMVATTVANEGIDIPQCNFILKYNMTGNVITKVQQEGRARAGGRSILIVLSDSVLERERENLAAAVRMKSILEGMRLEGPDKLKKDINDKMKELEKEDAQEEADEKQREQDLAANRFDLLCVKCRECLCASYTIKVDPFSNTYYSTDPSIWNRIDILIGKKIKTQNIIEVGILVGNIACASCSKKGYESIIGKLYRISSCYLPALRMNALRFKDCETGRVDEEWKMGWEKVHEAKFYISKIREEQMRATLNALKHKDNILFHRLEVRCKQIEQRSMMNRPRVRIADEQREWED</sequence>
<dbReference type="InterPro" id="IPR027417">
    <property type="entry name" value="P-loop_NTPase"/>
</dbReference>
<dbReference type="InterPro" id="IPR021673">
    <property type="entry name" value="RLR_CTR"/>
</dbReference>
<dbReference type="Gene3D" id="2.170.150.30">
    <property type="entry name" value="RIG-I-like receptor, C-terminal regulatory domain"/>
    <property type="match status" value="1"/>
</dbReference>
<feature type="domain" description="RLR CTR" evidence="10">
    <location>
        <begin position="846"/>
        <end position="984"/>
    </location>
</feature>
<dbReference type="SMART" id="SM00487">
    <property type="entry name" value="DEXDc"/>
    <property type="match status" value="1"/>
</dbReference>